<organism evidence="4 5">
    <name type="scientific">Sulfurovum zhangzhouensis</name>
    <dbReference type="NCBI Taxonomy" id="3019067"/>
    <lineage>
        <taxon>Bacteria</taxon>
        <taxon>Pseudomonadati</taxon>
        <taxon>Campylobacterota</taxon>
        <taxon>Epsilonproteobacteria</taxon>
        <taxon>Campylobacterales</taxon>
        <taxon>Sulfurovaceae</taxon>
        <taxon>Sulfurovum</taxon>
    </lineage>
</organism>
<dbReference type="EMBL" id="JAQIBD010000001">
    <property type="protein sequence ID" value="MDM5270925.1"/>
    <property type="molecule type" value="Genomic_DNA"/>
</dbReference>
<sequence length="823" mass="91176">MTMDELKKYNGRNGAKAYVAYNNVIYDVTESPLWQEGDHEGIHFAGEDLTSQLTGAPHGAEVFEGFTAVDTLEVPESQTNTNSETEISLKYKLKKWYQYYHPHPMTVHFPIALHLFAAAMDLLFLFNHKEAYALSVFYVFFVSTVMGFVAMVPGVLSWWVNYDFSTSQPFIIKVVISTLVLLLGIINIVLYLNDPMIVYHDSLEGIIYHTIVLFTGFCVIVLGYYGGKITWGNASAYTKTNSKNQNSSSTQALYKSQGETIHTLINAHYNLSLLIGGSAGSGIDTIEKILTDAFKASGYYVFSTKEYMSRVRGGSNSTLIRISDRPLKAPVWEVDLSIALDEMALTHMQERYTENTLVLADVTEQKSIANLIYIAINERAKALGGRQYANTYMAGVVFGLLELELDTLLQSIDKYFKDDSENIKIAQEGFKDGAVIEHSTIPKLPSNDLQNVEKLHLMDGTTACGFGFLAGGCNMVTSYPMSPSTGVLNFMAARTKEFTIVVEQSEDEIASLNMVLGGWYAGARAMTTTSGGGFALMSEALSLSGMSETPAVIYLAQRPGPATGLPTRTEQGDLNMAIYTGHGPFERIVLAPGTLEACIECGYLAFELADKYQVPVIFLSDQYLADSMSTIATVDFSQFKPENYIIQSEEGYQRFADTPDGISPRSVPGLGEGLVCAVGDEHDEAGQITESHQTRIQMVHKRARKHQGVLQNALMPKIAGNGDIAIIGWGSSYGAINEALLRLDDPRLSHVHFDWVYPLSDKQLDHLNKYRYRIVVENNATGIFADQLKLHDIKIDKKILQYNGFAFFADQLTQLINEQIKEL</sequence>
<evidence type="ECO:0000313" key="5">
    <source>
        <dbReference type="Proteomes" id="UP001169069"/>
    </source>
</evidence>
<feature type="transmembrane region" description="Helical" evidence="2">
    <location>
        <begin position="138"/>
        <end position="159"/>
    </location>
</feature>
<dbReference type="SUPFAM" id="SSF52922">
    <property type="entry name" value="TK C-terminal domain-like"/>
    <property type="match status" value="1"/>
</dbReference>
<comment type="caution">
    <text evidence="4">The sequence shown here is derived from an EMBL/GenBank/DDBJ whole genome shotgun (WGS) entry which is preliminary data.</text>
</comment>
<dbReference type="InterPro" id="IPR050722">
    <property type="entry name" value="Pyruvate:ferred/Flavod_OxRd"/>
</dbReference>
<reference evidence="4" key="1">
    <citation type="submission" date="2023-01" db="EMBL/GenBank/DDBJ databases">
        <title>Sulfurovum sp. zt1-1 genome assembly.</title>
        <authorList>
            <person name="Wang J."/>
        </authorList>
    </citation>
    <scope>NUCLEOTIDE SEQUENCE</scope>
    <source>
        <strain evidence="4">Zt1-1</strain>
    </source>
</reference>
<dbReference type="Pfam" id="PF01855">
    <property type="entry name" value="POR_N"/>
    <property type="match status" value="1"/>
</dbReference>
<dbReference type="NCBIfam" id="TIGR03710">
    <property type="entry name" value="OAFO_sf"/>
    <property type="match status" value="1"/>
</dbReference>
<dbReference type="SUPFAM" id="SSF55856">
    <property type="entry name" value="Cytochrome b5-like heme/steroid binding domain"/>
    <property type="match status" value="1"/>
</dbReference>
<dbReference type="InterPro" id="IPR009014">
    <property type="entry name" value="Transketo_C/PFOR_II"/>
</dbReference>
<accession>A0ABT7QVR6</accession>
<feature type="domain" description="Cytochrome b5 heme-binding" evidence="3">
    <location>
        <begin position="1"/>
        <end position="73"/>
    </location>
</feature>
<dbReference type="InterPro" id="IPR002880">
    <property type="entry name" value="Pyrv_Fd/Flavodoxin_OxRdtase_N"/>
</dbReference>
<evidence type="ECO:0000256" key="1">
    <source>
        <dbReference type="ARBA" id="ARBA00023002"/>
    </source>
</evidence>
<dbReference type="InterPro" id="IPR029061">
    <property type="entry name" value="THDP-binding"/>
</dbReference>
<dbReference type="InterPro" id="IPR022367">
    <property type="entry name" value="2-oxoacid/accept_OxRdtase_asu"/>
</dbReference>
<dbReference type="Gene3D" id="3.10.120.10">
    <property type="entry name" value="Cytochrome b5-like heme/steroid binding domain"/>
    <property type="match status" value="1"/>
</dbReference>
<proteinExistence type="predicted"/>
<dbReference type="Pfam" id="PF09990">
    <property type="entry name" value="DUF2231"/>
    <property type="match status" value="1"/>
</dbReference>
<dbReference type="SUPFAM" id="SSF53323">
    <property type="entry name" value="Pyruvate-ferredoxin oxidoreductase, PFOR, domain III"/>
    <property type="match status" value="1"/>
</dbReference>
<dbReference type="SMART" id="SM01117">
    <property type="entry name" value="Cyt-b5"/>
    <property type="match status" value="1"/>
</dbReference>
<dbReference type="Proteomes" id="UP001169069">
    <property type="component" value="Unassembled WGS sequence"/>
</dbReference>
<dbReference type="PANTHER" id="PTHR32154:SF20">
    <property type="entry name" value="2-OXOGLUTARATE OXIDOREDUCTASE SUBUNIT KORA"/>
    <property type="match status" value="1"/>
</dbReference>
<dbReference type="Gene3D" id="3.40.50.920">
    <property type="match status" value="1"/>
</dbReference>
<name>A0ABT7QVR6_9BACT</name>
<dbReference type="PANTHER" id="PTHR32154">
    <property type="entry name" value="PYRUVATE-FLAVODOXIN OXIDOREDUCTASE-RELATED"/>
    <property type="match status" value="1"/>
</dbReference>
<feature type="transmembrane region" description="Helical" evidence="2">
    <location>
        <begin position="205"/>
        <end position="225"/>
    </location>
</feature>
<keyword evidence="2" id="KW-0472">Membrane</keyword>
<evidence type="ECO:0000313" key="4">
    <source>
        <dbReference type="EMBL" id="MDM5270925.1"/>
    </source>
</evidence>
<evidence type="ECO:0000256" key="2">
    <source>
        <dbReference type="SAM" id="Phobius"/>
    </source>
</evidence>
<keyword evidence="2" id="KW-1133">Transmembrane helix</keyword>
<feature type="transmembrane region" description="Helical" evidence="2">
    <location>
        <begin position="107"/>
        <end position="126"/>
    </location>
</feature>
<dbReference type="InterPro" id="IPR001199">
    <property type="entry name" value="Cyt_B5-like_heme/steroid-bd"/>
</dbReference>
<dbReference type="SUPFAM" id="SSF52518">
    <property type="entry name" value="Thiamin diphosphate-binding fold (THDP-binding)"/>
    <property type="match status" value="1"/>
</dbReference>
<protein>
    <submittedName>
        <fullName evidence="4">2-oxoacid:acceptor oxidoreductase subunit alpha</fullName>
    </submittedName>
</protein>
<dbReference type="CDD" id="cd07034">
    <property type="entry name" value="TPP_PYR_PFOR_IOR-alpha_like"/>
    <property type="match status" value="1"/>
</dbReference>
<feature type="transmembrane region" description="Helical" evidence="2">
    <location>
        <begin position="171"/>
        <end position="193"/>
    </location>
</feature>
<dbReference type="Pfam" id="PF01558">
    <property type="entry name" value="POR"/>
    <property type="match status" value="1"/>
</dbReference>
<keyword evidence="2" id="KW-0812">Transmembrane</keyword>
<dbReference type="Gene3D" id="3.40.920.10">
    <property type="entry name" value="Pyruvate-ferredoxin oxidoreductase, PFOR, domain III"/>
    <property type="match status" value="1"/>
</dbReference>
<dbReference type="InterPro" id="IPR036400">
    <property type="entry name" value="Cyt_B5-like_heme/steroid_sf"/>
</dbReference>
<gene>
    <name evidence="4" type="ORF">PGH07_01890</name>
</gene>
<keyword evidence="1" id="KW-0560">Oxidoreductase</keyword>
<dbReference type="InterPro" id="IPR019752">
    <property type="entry name" value="Pyrv/ketoisovalerate_OxRed_cat"/>
</dbReference>
<dbReference type="Gene3D" id="3.40.50.970">
    <property type="match status" value="1"/>
</dbReference>
<dbReference type="InterPro" id="IPR019251">
    <property type="entry name" value="DUF2231_TM"/>
</dbReference>
<dbReference type="RefSeq" id="WP_289412200.1">
    <property type="nucleotide sequence ID" value="NZ_JAQIBD010000001.1"/>
</dbReference>
<evidence type="ECO:0000259" key="3">
    <source>
        <dbReference type="SMART" id="SM01117"/>
    </source>
</evidence>
<dbReference type="InterPro" id="IPR002869">
    <property type="entry name" value="Pyrv_flavodox_OxRed_cen"/>
</dbReference>
<keyword evidence="5" id="KW-1185">Reference proteome</keyword>